<dbReference type="RefSeq" id="WP_317510382.1">
    <property type="nucleotide sequence ID" value="NZ_JAWLKH010000031.1"/>
</dbReference>
<sequence length="424" mass="44830">MSVQSGRLGAAFLAQVEAALAPADALLSDRYPGDDGSRQPVHTVYVPADRFSVGLAQEWGRAALDTAAEHGGLAAIARATVAGTDSAATELADLVENKLRTEPIEDLRIDFEDGYGVRSDDEEDEAVAAAVAAIRDAGATSPPFIGIRFKCFEADVRARGLRTLDLFVSGLAETGDLPAGLTLTLPKVTSVDQVAAMVSVAHELERVHGLPDGRIGFEIQVETPQAVMGVDGTAAVAKMIHAGAGRVTSLHYGTYDYSASLGIAATYQSMEHPAADHAKAVMQLAAAGTGVRLSDGSTNILPVGDREAVEAGWALHSRLVRRHLERGIYQGWDLHPAQLVTRFLATYAFYRDGFDSAATRLRNYAHQISSSVLDEPATARALAGFIRRGEVCGALTVDEVESATDLPIAKVRELALHRPPASGA</sequence>
<keyword evidence="4" id="KW-0456">Lyase</keyword>
<evidence type="ECO:0000313" key="5">
    <source>
        <dbReference type="Proteomes" id="UP001185922"/>
    </source>
</evidence>
<dbReference type="SUPFAM" id="SSF51621">
    <property type="entry name" value="Phosphoenolpyruvate/pyruvate domain"/>
    <property type="match status" value="1"/>
</dbReference>
<name>A0AAE4R785_9ACTN</name>
<dbReference type="EMBL" id="JAWLKH010000031">
    <property type="protein sequence ID" value="MDV6314324.1"/>
    <property type="molecule type" value="Genomic_DNA"/>
</dbReference>
<dbReference type="Proteomes" id="UP001185922">
    <property type="component" value="Unassembled WGS sequence"/>
</dbReference>
<evidence type="ECO:0000256" key="2">
    <source>
        <dbReference type="ARBA" id="ARBA00022723"/>
    </source>
</evidence>
<proteinExistence type="predicted"/>
<dbReference type="GO" id="GO:0016829">
    <property type="term" value="F:lyase activity"/>
    <property type="evidence" value="ECO:0007669"/>
    <property type="project" value="UniProtKB-KW"/>
</dbReference>
<comment type="cofactor">
    <cofactor evidence="1">
        <name>Mg(2+)</name>
        <dbReference type="ChEBI" id="CHEBI:18420"/>
    </cofactor>
</comment>
<comment type="caution">
    <text evidence="4">The sequence shown here is derived from an EMBL/GenBank/DDBJ whole genome shotgun (WGS) entry which is preliminary data.</text>
</comment>
<dbReference type="InterPro" id="IPR015813">
    <property type="entry name" value="Pyrv/PenolPyrv_kinase-like_dom"/>
</dbReference>
<evidence type="ECO:0000256" key="3">
    <source>
        <dbReference type="ARBA" id="ARBA00022842"/>
    </source>
</evidence>
<dbReference type="InterPro" id="IPR040442">
    <property type="entry name" value="Pyrv_kinase-like_dom_sf"/>
</dbReference>
<dbReference type="AlphaFoldDB" id="A0AAE4R785"/>
<dbReference type="Pfam" id="PF22484">
    <property type="entry name" value="DUF6986"/>
    <property type="match status" value="1"/>
</dbReference>
<dbReference type="PANTHER" id="PTHR32308:SF10">
    <property type="entry name" value="CITRATE LYASE SUBUNIT BETA"/>
    <property type="match status" value="1"/>
</dbReference>
<dbReference type="PANTHER" id="PTHR32308">
    <property type="entry name" value="LYASE BETA SUBUNIT, PUTATIVE (AFU_ORTHOLOGUE AFUA_4G13030)-RELATED"/>
    <property type="match status" value="1"/>
</dbReference>
<evidence type="ECO:0000313" key="4">
    <source>
        <dbReference type="EMBL" id="MDV6314324.1"/>
    </source>
</evidence>
<dbReference type="Gene3D" id="3.20.20.60">
    <property type="entry name" value="Phosphoenolpyruvate-binding domains"/>
    <property type="match status" value="1"/>
</dbReference>
<gene>
    <name evidence="4" type="ORF">R3Q15_20980</name>
</gene>
<organism evidence="4 5">
    <name type="scientific">Gordonia amicalis</name>
    <dbReference type="NCBI Taxonomy" id="89053"/>
    <lineage>
        <taxon>Bacteria</taxon>
        <taxon>Bacillati</taxon>
        <taxon>Actinomycetota</taxon>
        <taxon>Actinomycetes</taxon>
        <taxon>Mycobacteriales</taxon>
        <taxon>Gordoniaceae</taxon>
        <taxon>Gordonia</taxon>
    </lineage>
</organism>
<reference evidence="4" key="1">
    <citation type="submission" date="2023-10" db="EMBL/GenBank/DDBJ databases">
        <title>Development of a sustainable strategy for remediation of hydrocarbon-contaminated territories based on the waste exchange concept.</title>
        <authorList>
            <person name="Krivoruchko A."/>
        </authorList>
    </citation>
    <scope>NUCLEOTIDE SEQUENCE</scope>
    <source>
        <strain evidence="4">IEGM 1279</strain>
    </source>
</reference>
<dbReference type="GO" id="GO:0000287">
    <property type="term" value="F:magnesium ion binding"/>
    <property type="evidence" value="ECO:0007669"/>
    <property type="project" value="TreeGrafter"/>
</dbReference>
<evidence type="ECO:0000256" key="1">
    <source>
        <dbReference type="ARBA" id="ARBA00001946"/>
    </source>
</evidence>
<keyword evidence="3" id="KW-0460">Magnesium</keyword>
<dbReference type="InterPro" id="IPR054255">
    <property type="entry name" value="DUF6986"/>
</dbReference>
<accession>A0AAE4R785</accession>
<protein>
    <submittedName>
        <fullName evidence="4">Aldolase/citrate lyase family protein</fullName>
    </submittedName>
</protein>
<dbReference type="GO" id="GO:0006107">
    <property type="term" value="P:oxaloacetate metabolic process"/>
    <property type="evidence" value="ECO:0007669"/>
    <property type="project" value="TreeGrafter"/>
</dbReference>
<keyword evidence="2" id="KW-0479">Metal-binding</keyword>